<gene>
    <name evidence="5" type="ORF">B1B_19000</name>
</gene>
<dbReference type="Pfam" id="PF14561">
    <property type="entry name" value="TPR_20"/>
    <property type="match status" value="1"/>
</dbReference>
<dbReference type="GO" id="GO:0005737">
    <property type="term" value="C:cytoplasm"/>
    <property type="evidence" value="ECO:0007669"/>
    <property type="project" value="TreeGrafter"/>
</dbReference>
<proteinExistence type="predicted"/>
<dbReference type="PANTHER" id="PTHR45663">
    <property type="entry name" value="GEO12009P1"/>
    <property type="match status" value="1"/>
</dbReference>
<dbReference type="InterPro" id="IPR036249">
    <property type="entry name" value="Thioredoxin-like_sf"/>
</dbReference>
<reference evidence="5" key="1">
    <citation type="submission" date="2013-08" db="EMBL/GenBank/DDBJ databases">
        <authorList>
            <person name="Mendez C."/>
            <person name="Richter M."/>
            <person name="Ferrer M."/>
            <person name="Sanchez J."/>
        </authorList>
    </citation>
    <scope>NUCLEOTIDE SEQUENCE</scope>
</reference>
<comment type="caution">
    <text evidence="5">The sequence shown here is derived from an EMBL/GenBank/DDBJ whole genome shotgun (WGS) entry which is preliminary data.</text>
</comment>
<dbReference type="CDD" id="cd02947">
    <property type="entry name" value="TRX_family"/>
    <property type="match status" value="1"/>
</dbReference>
<evidence type="ECO:0000256" key="1">
    <source>
        <dbReference type="ARBA" id="ARBA00022448"/>
    </source>
</evidence>
<dbReference type="GO" id="GO:0015035">
    <property type="term" value="F:protein-disulfide reductase activity"/>
    <property type="evidence" value="ECO:0007669"/>
    <property type="project" value="TreeGrafter"/>
</dbReference>
<dbReference type="GO" id="GO:0006950">
    <property type="term" value="P:response to stress"/>
    <property type="evidence" value="ECO:0007669"/>
    <property type="project" value="UniProtKB-ARBA"/>
</dbReference>
<keyword evidence="1" id="KW-0813">Transport</keyword>
<dbReference type="SUPFAM" id="SSF52833">
    <property type="entry name" value="Thioredoxin-like"/>
    <property type="match status" value="1"/>
</dbReference>
<sequence length="301" mass="32329">MRYPVPEPAMTATAHALDVTQANFDSAVMQASMQQPVLIDFWAGWCAPCKQLKPILEKLAGEYGAFRLARIDSDQEMALAGMFGIRSLPTVVLIKDGQPVDGFMGAMPEGSVREFLDRNGIKPVLTQEDAAAEAPALDAPTQSLEAPGEALARLQIAVAAQPDKDELKLDLAVAQMRVGQAEAAAATLDGLPANLASDARARRLRGELDFARALASAPALDELERRIAADPKDYAARDLRAVRRLLGGAEAAALEDWLALLAEARGWNEGQAKKRLVSAFALSDDAELVAQARRRMSSLLF</sequence>
<accession>T0ZG61</accession>
<evidence type="ECO:0000256" key="2">
    <source>
        <dbReference type="ARBA" id="ARBA00022982"/>
    </source>
</evidence>
<dbReference type="InterPro" id="IPR013766">
    <property type="entry name" value="Thioredoxin_domain"/>
</dbReference>
<dbReference type="InterPro" id="IPR011990">
    <property type="entry name" value="TPR-like_helical_dom_sf"/>
</dbReference>
<keyword evidence="2" id="KW-0249">Electron transport</keyword>
<dbReference type="PANTHER" id="PTHR45663:SF11">
    <property type="entry name" value="GEO12009P1"/>
    <property type="match status" value="1"/>
</dbReference>
<dbReference type="Pfam" id="PF00085">
    <property type="entry name" value="Thioredoxin"/>
    <property type="match status" value="1"/>
</dbReference>
<evidence type="ECO:0000313" key="5">
    <source>
        <dbReference type="EMBL" id="EQD27869.1"/>
    </source>
</evidence>
<keyword evidence="3" id="KW-1015">Disulfide bond</keyword>
<dbReference type="EMBL" id="AUZY01012756">
    <property type="protein sequence ID" value="EQD27869.1"/>
    <property type="molecule type" value="Genomic_DNA"/>
</dbReference>
<name>T0ZG61_9ZZZZ</name>
<evidence type="ECO:0000256" key="3">
    <source>
        <dbReference type="ARBA" id="ARBA00023157"/>
    </source>
</evidence>
<organism evidence="5">
    <name type="scientific">mine drainage metagenome</name>
    <dbReference type="NCBI Taxonomy" id="410659"/>
    <lineage>
        <taxon>unclassified sequences</taxon>
        <taxon>metagenomes</taxon>
        <taxon>ecological metagenomes</taxon>
    </lineage>
</organism>
<dbReference type="Pfam" id="PF14559">
    <property type="entry name" value="TPR_19"/>
    <property type="match status" value="1"/>
</dbReference>
<dbReference type="Gene3D" id="1.25.40.10">
    <property type="entry name" value="Tetratricopeptide repeat domain"/>
    <property type="match status" value="2"/>
</dbReference>
<reference evidence="5" key="2">
    <citation type="journal article" date="2014" name="ISME J.">
        <title>Microbial stratification in low pH oxic and suboxic macroscopic growths along an acid mine drainage.</title>
        <authorList>
            <person name="Mendez-Garcia C."/>
            <person name="Mesa V."/>
            <person name="Sprenger R.R."/>
            <person name="Richter M."/>
            <person name="Diez M.S."/>
            <person name="Solano J."/>
            <person name="Bargiela R."/>
            <person name="Golyshina O.V."/>
            <person name="Manteca A."/>
            <person name="Ramos J.L."/>
            <person name="Gallego J.R."/>
            <person name="Llorente I."/>
            <person name="Martins Dos Santos V.A."/>
            <person name="Jensen O.N."/>
            <person name="Pelaez A.I."/>
            <person name="Sanchez J."/>
            <person name="Ferrer M."/>
        </authorList>
    </citation>
    <scope>NUCLEOTIDE SEQUENCE</scope>
</reference>
<dbReference type="AlphaFoldDB" id="T0ZG61"/>
<feature type="domain" description="Thioredoxin" evidence="4">
    <location>
        <begin position="3"/>
        <end position="121"/>
    </location>
</feature>
<evidence type="ECO:0000259" key="4">
    <source>
        <dbReference type="PROSITE" id="PS51352"/>
    </source>
</evidence>
<dbReference type="InterPro" id="IPR017937">
    <property type="entry name" value="Thioredoxin_CS"/>
</dbReference>
<dbReference type="PRINTS" id="PR00421">
    <property type="entry name" value="THIOREDOXIN"/>
</dbReference>
<protein>
    <submittedName>
        <fullName evidence="5">Thioredoxin domain-containing protein</fullName>
    </submittedName>
</protein>
<dbReference type="PROSITE" id="PS51352">
    <property type="entry name" value="THIOREDOXIN_2"/>
    <property type="match status" value="1"/>
</dbReference>
<dbReference type="Gene3D" id="3.40.30.10">
    <property type="entry name" value="Glutaredoxin"/>
    <property type="match status" value="1"/>
</dbReference>
<dbReference type="PROSITE" id="PS00194">
    <property type="entry name" value="THIOREDOXIN_1"/>
    <property type="match status" value="1"/>
</dbReference>